<evidence type="ECO:0000313" key="2">
    <source>
        <dbReference type="Proteomes" id="UP000467841"/>
    </source>
</evidence>
<accession>A0A6D2KQ29</accession>
<evidence type="ECO:0000313" key="1">
    <source>
        <dbReference type="EMBL" id="CAA7055421.1"/>
    </source>
</evidence>
<name>A0A6D2KQ29_9BRAS</name>
<organism evidence="1 2">
    <name type="scientific">Microthlaspi erraticum</name>
    <dbReference type="NCBI Taxonomy" id="1685480"/>
    <lineage>
        <taxon>Eukaryota</taxon>
        <taxon>Viridiplantae</taxon>
        <taxon>Streptophyta</taxon>
        <taxon>Embryophyta</taxon>
        <taxon>Tracheophyta</taxon>
        <taxon>Spermatophyta</taxon>
        <taxon>Magnoliopsida</taxon>
        <taxon>eudicotyledons</taxon>
        <taxon>Gunneridae</taxon>
        <taxon>Pentapetalae</taxon>
        <taxon>rosids</taxon>
        <taxon>malvids</taxon>
        <taxon>Brassicales</taxon>
        <taxon>Brassicaceae</taxon>
        <taxon>Coluteocarpeae</taxon>
        <taxon>Microthlaspi</taxon>
    </lineage>
</organism>
<gene>
    <name evidence="1" type="ORF">MERR_LOCUS42657</name>
</gene>
<reference evidence="1" key="1">
    <citation type="submission" date="2020-01" db="EMBL/GenBank/DDBJ databases">
        <authorList>
            <person name="Mishra B."/>
        </authorList>
    </citation>
    <scope>NUCLEOTIDE SEQUENCE [LARGE SCALE GENOMIC DNA]</scope>
</reference>
<proteinExistence type="predicted"/>
<comment type="caution">
    <text evidence="1">The sequence shown here is derived from an EMBL/GenBank/DDBJ whole genome shotgun (WGS) entry which is preliminary data.</text>
</comment>
<sequence>MNCNEGLLEGSTAFLLNGEEALSGKRQWRRSRADAMAIGEAPPDVSSEKEMIEEEKVVKAEAMRWAETWALWAYSVYIFEPVYTKNWISTFRVGSLVSILIDCKNRFFVQLIQPQ</sequence>
<dbReference type="AlphaFoldDB" id="A0A6D2KQ29"/>
<dbReference type="Proteomes" id="UP000467841">
    <property type="component" value="Unassembled WGS sequence"/>
</dbReference>
<dbReference type="EMBL" id="CACVBM020001607">
    <property type="protein sequence ID" value="CAA7055421.1"/>
    <property type="molecule type" value="Genomic_DNA"/>
</dbReference>
<protein>
    <submittedName>
        <fullName evidence="1">Uncharacterized protein</fullName>
    </submittedName>
</protein>
<keyword evidence="2" id="KW-1185">Reference proteome</keyword>